<keyword evidence="5" id="KW-0812">Transmembrane</keyword>
<dbReference type="Proteomes" id="UP000694846">
    <property type="component" value="Unplaced"/>
</dbReference>
<dbReference type="RefSeq" id="XP_025423697.1">
    <property type="nucleotide sequence ID" value="XM_025567912.1"/>
</dbReference>
<keyword evidence="6" id="KW-0732">Signal</keyword>
<organism evidence="7">
    <name type="scientific">Sipha flava</name>
    <name type="common">yellow sugarcane aphid</name>
    <dbReference type="NCBI Taxonomy" id="143950"/>
    <lineage>
        <taxon>Eukaryota</taxon>
        <taxon>Metazoa</taxon>
        <taxon>Ecdysozoa</taxon>
        <taxon>Arthropoda</taxon>
        <taxon>Hexapoda</taxon>
        <taxon>Insecta</taxon>
        <taxon>Pterygota</taxon>
        <taxon>Neoptera</taxon>
        <taxon>Paraneoptera</taxon>
        <taxon>Hemiptera</taxon>
        <taxon>Sternorrhyncha</taxon>
        <taxon>Aphidomorpha</taxon>
        <taxon>Aphidoidea</taxon>
        <taxon>Aphididae</taxon>
        <taxon>Sipha</taxon>
    </lineage>
</organism>
<dbReference type="PROSITE" id="PS00375">
    <property type="entry name" value="UDPGT"/>
    <property type="match status" value="1"/>
</dbReference>
<dbReference type="PANTHER" id="PTHR48043:SF145">
    <property type="entry name" value="FI06409P-RELATED"/>
    <property type="match status" value="1"/>
</dbReference>
<dbReference type="GO" id="GO:0016020">
    <property type="term" value="C:membrane"/>
    <property type="evidence" value="ECO:0007669"/>
    <property type="project" value="UniProtKB-SubCell"/>
</dbReference>
<feature type="chain" id="PRO_5044578942" description="UDP-glucuronosyltransferase" evidence="6">
    <location>
        <begin position="40"/>
        <end position="526"/>
    </location>
</feature>
<dbReference type="EMBL" id="GGMS01000880">
    <property type="protein sequence ID" value="MBY70083.1"/>
    <property type="molecule type" value="Transcribed_RNA"/>
</dbReference>
<dbReference type="OrthoDB" id="5835829at2759"/>
<dbReference type="Pfam" id="PF00201">
    <property type="entry name" value="UDPGT"/>
    <property type="match status" value="1"/>
</dbReference>
<evidence type="ECO:0000313" key="8">
    <source>
        <dbReference type="Proteomes" id="UP000694846"/>
    </source>
</evidence>
<evidence type="ECO:0000256" key="3">
    <source>
        <dbReference type="ARBA" id="ARBA00022679"/>
    </source>
</evidence>
<keyword evidence="2 4" id="KW-0328">Glycosyltransferase</keyword>
<feature type="transmembrane region" description="Helical" evidence="5">
    <location>
        <begin position="480"/>
        <end position="504"/>
    </location>
</feature>
<dbReference type="AlphaFoldDB" id="A0A2S2PXG3"/>
<dbReference type="InterPro" id="IPR002213">
    <property type="entry name" value="UDP_glucos_trans"/>
</dbReference>
<comment type="similarity">
    <text evidence="1 4">Belongs to the UDP-glycosyltransferase family.</text>
</comment>
<comment type="catalytic activity">
    <reaction evidence="5">
        <text>glucuronate acceptor + UDP-alpha-D-glucuronate = acceptor beta-D-glucuronoside + UDP + H(+)</text>
        <dbReference type="Rhea" id="RHEA:21032"/>
        <dbReference type="ChEBI" id="CHEBI:15378"/>
        <dbReference type="ChEBI" id="CHEBI:58052"/>
        <dbReference type="ChEBI" id="CHEBI:58223"/>
        <dbReference type="ChEBI" id="CHEBI:132367"/>
        <dbReference type="ChEBI" id="CHEBI:132368"/>
        <dbReference type="EC" id="2.4.1.17"/>
    </reaction>
</comment>
<dbReference type="CDD" id="cd03784">
    <property type="entry name" value="GT1_Gtf-like"/>
    <property type="match status" value="1"/>
</dbReference>
<sequence length="526" mass="58674">MTRPDATDPSGTRRRAAAMCAVSACLLMAAAHWPRPVDGAHVLAVQTVPAKSHWYFMRGVLRALADRGHRVTVYTPFPDRAAAAHGNYTEVDTLSEYGDQVIVGMDLTTVATLARPLFMVPFMGKTSRFICDIMDGLRLSDAGPYDVFIAEPASCECVSVAARRLGVPLVYTVPAPLQPWVETAAFGHHVNPAYVPHVLSAYSVLDTFYRRLHNVGLHVCTVYLHHLYVTVAAAVQPKHYDLEPPVKPSLVFVNTHYATEPSRPVPVNRVDVAGIHLKRPKPLPKDILEFIEGAPHGVILFTFGTVVAISTLPDHIQKAFKDALAEVPQRILLKHEGEMTDKPENVMTRKWLPQRDILVHPNVKLFICHGGISGVYETVDAGVPVLGFPLFYDQPRNIANLVDAGMAISLDLMSVDKDTLLNAINTIINDETYSRNAKITSERFKDRPMSPAESVVYWTEYVIRHKGAPHLKSQAFNLTWYQYYLLDVFAAVLSTVFIALYVIYKMSKCFYRCVFKPSPKPKSKRE</sequence>
<evidence type="ECO:0000256" key="6">
    <source>
        <dbReference type="SAM" id="SignalP"/>
    </source>
</evidence>
<name>A0A2S2PXG3_9HEMI</name>
<evidence type="ECO:0000256" key="4">
    <source>
        <dbReference type="RuleBase" id="RU003718"/>
    </source>
</evidence>
<accession>A0A2S2PXG3</accession>
<reference evidence="7" key="1">
    <citation type="submission" date="2018-04" db="EMBL/GenBank/DDBJ databases">
        <title>Transcriptome assembly of Sipha flava.</title>
        <authorList>
            <person name="Scully E.D."/>
            <person name="Geib S.M."/>
            <person name="Palmer N.A."/>
            <person name="Koch K."/>
            <person name="Bradshaw J."/>
            <person name="Heng-Moss T."/>
            <person name="Sarath G."/>
        </authorList>
    </citation>
    <scope>NUCLEOTIDE SEQUENCE</scope>
</reference>
<protein>
    <recommendedName>
        <fullName evidence="5">UDP-glucuronosyltransferase</fullName>
        <ecNumber evidence="5">2.4.1.17</ecNumber>
    </recommendedName>
</protein>
<evidence type="ECO:0000313" key="9">
    <source>
        <dbReference type="RefSeq" id="XP_025423697.1"/>
    </source>
</evidence>
<dbReference type="InterPro" id="IPR050271">
    <property type="entry name" value="UDP-glycosyltransferase"/>
</dbReference>
<proteinExistence type="inferred from homology"/>
<evidence type="ECO:0000256" key="1">
    <source>
        <dbReference type="ARBA" id="ARBA00009995"/>
    </source>
</evidence>
<evidence type="ECO:0000256" key="5">
    <source>
        <dbReference type="RuleBase" id="RU362059"/>
    </source>
</evidence>
<keyword evidence="5" id="KW-1133">Transmembrane helix</keyword>
<keyword evidence="8" id="KW-1185">Reference proteome</keyword>
<dbReference type="Gene3D" id="3.40.50.2000">
    <property type="entry name" value="Glycogen Phosphorylase B"/>
    <property type="match status" value="2"/>
</dbReference>
<evidence type="ECO:0000313" key="7">
    <source>
        <dbReference type="EMBL" id="MBY70083.1"/>
    </source>
</evidence>
<dbReference type="SUPFAM" id="SSF53756">
    <property type="entry name" value="UDP-Glycosyltransferase/glycogen phosphorylase"/>
    <property type="match status" value="1"/>
</dbReference>
<dbReference type="EC" id="2.4.1.17" evidence="5"/>
<dbReference type="InterPro" id="IPR035595">
    <property type="entry name" value="UDP_glycos_trans_CS"/>
</dbReference>
<reference evidence="9" key="2">
    <citation type="submission" date="2025-04" db="UniProtKB">
        <authorList>
            <consortium name="RefSeq"/>
        </authorList>
    </citation>
    <scope>IDENTIFICATION</scope>
    <source>
        <tissue evidence="9">Whole body</tissue>
    </source>
</reference>
<dbReference type="PANTHER" id="PTHR48043">
    <property type="entry name" value="EG:EG0003.4 PROTEIN-RELATED"/>
    <property type="match status" value="1"/>
</dbReference>
<keyword evidence="5" id="KW-0472">Membrane</keyword>
<evidence type="ECO:0000256" key="2">
    <source>
        <dbReference type="ARBA" id="ARBA00022676"/>
    </source>
</evidence>
<feature type="signal peptide" evidence="6">
    <location>
        <begin position="1"/>
        <end position="39"/>
    </location>
</feature>
<dbReference type="GO" id="GO:0015020">
    <property type="term" value="F:glucuronosyltransferase activity"/>
    <property type="evidence" value="ECO:0007669"/>
    <property type="project" value="UniProtKB-EC"/>
</dbReference>
<gene>
    <name evidence="7" type="primary">UGT2B13_4</name>
    <name evidence="9" type="synonym">LOC112693031</name>
    <name evidence="7" type="ORF">g.22968</name>
</gene>
<dbReference type="FunFam" id="3.40.50.2000:FF:000021">
    <property type="entry name" value="UDP-glucuronosyltransferase"/>
    <property type="match status" value="1"/>
</dbReference>
<comment type="subcellular location">
    <subcellularLocation>
        <location evidence="5">Membrane</location>
        <topology evidence="5">Single-pass membrane protein</topology>
    </subcellularLocation>
</comment>
<keyword evidence="3 4" id="KW-0808">Transferase</keyword>